<proteinExistence type="predicted"/>
<dbReference type="InterPro" id="IPR036770">
    <property type="entry name" value="Ankyrin_rpt-contain_sf"/>
</dbReference>
<dbReference type="GO" id="GO:0016020">
    <property type="term" value="C:membrane"/>
    <property type="evidence" value="ECO:0000318"/>
    <property type="project" value="GO_Central"/>
</dbReference>
<dbReference type="PANTHER" id="PTHR24177">
    <property type="entry name" value="CASKIN"/>
    <property type="match status" value="1"/>
</dbReference>
<dbReference type="InterPro" id="IPR002110">
    <property type="entry name" value="Ankyrin_rpt"/>
</dbReference>
<accession>A0A251MS13</accession>
<keyword evidence="2" id="KW-1133">Transmembrane helix</keyword>
<dbReference type="Gramene" id="ONH90008">
    <property type="protein sequence ID" value="ONH90008"/>
    <property type="gene ID" value="PRUPE_8G029400"/>
</dbReference>
<feature type="transmembrane region" description="Helical" evidence="2">
    <location>
        <begin position="611"/>
        <end position="633"/>
    </location>
</feature>
<keyword evidence="2" id="KW-0472">Membrane</keyword>
<keyword evidence="5" id="KW-1185">Reference proteome</keyword>
<feature type="transmembrane region" description="Helical" evidence="2">
    <location>
        <begin position="645"/>
        <end position="668"/>
    </location>
</feature>
<feature type="transmembrane region" description="Helical" evidence="2">
    <location>
        <begin position="565"/>
        <end position="591"/>
    </location>
</feature>
<dbReference type="Proteomes" id="UP000006882">
    <property type="component" value="Chromosome G8"/>
</dbReference>
<dbReference type="Pfam" id="PF13962">
    <property type="entry name" value="PGG"/>
    <property type="match status" value="1"/>
</dbReference>
<evidence type="ECO:0000313" key="5">
    <source>
        <dbReference type="Proteomes" id="UP000006882"/>
    </source>
</evidence>
<dbReference type="Gene3D" id="1.25.40.20">
    <property type="entry name" value="Ankyrin repeat-containing domain"/>
    <property type="match status" value="3"/>
</dbReference>
<dbReference type="InterPro" id="IPR026961">
    <property type="entry name" value="PGG_dom"/>
</dbReference>
<feature type="compositionally biased region" description="Low complexity" evidence="1">
    <location>
        <begin position="183"/>
        <end position="203"/>
    </location>
</feature>
<name>A0A251MS13_PRUPE</name>
<feature type="domain" description="PGG" evidence="3">
    <location>
        <begin position="522"/>
        <end position="632"/>
    </location>
</feature>
<evidence type="ECO:0000259" key="3">
    <source>
        <dbReference type="Pfam" id="PF13962"/>
    </source>
</evidence>
<dbReference type="AlphaFoldDB" id="A0A251MS13"/>
<dbReference type="Pfam" id="PF12796">
    <property type="entry name" value="Ank_2"/>
    <property type="match status" value="1"/>
</dbReference>
<reference evidence="4 5" key="1">
    <citation type="journal article" date="2013" name="Nat. Genet.">
        <title>The high-quality draft genome of peach (Prunus persica) identifies unique patterns of genetic diversity, domestication and genome evolution.</title>
        <authorList>
            <consortium name="International Peach Genome Initiative"/>
            <person name="Verde I."/>
            <person name="Abbott A.G."/>
            <person name="Scalabrin S."/>
            <person name="Jung S."/>
            <person name="Shu S."/>
            <person name="Marroni F."/>
            <person name="Zhebentyayeva T."/>
            <person name="Dettori M.T."/>
            <person name="Grimwood J."/>
            <person name="Cattonaro F."/>
            <person name="Zuccolo A."/>
            <person name="Rossini L."/>
            <person name="Jenkins J."/>
            <person name="Vendramin E."/>
            <person name="Meisel L.A."/>
            <person name="Decroocq V."/>
            <person name="Sosinski B."/>
            <person name="Prochnik S."/>
            <person name="Mitros T."/>
            <person name="Policriti A."/>
            <person name="Cipriani G."/>
            <person name="Dondini L."/>
            <person name="Ficklin S."/>
            <person name="Goodstein D.M."/>
            <person name="Xuan P."/>
            <person name="Del Fabbro C."/>
            <person name="Aramini V."/>
            <person name="Copetti D."/>
            <person name="Gonzalez S."/>
            <person name="Horner D.S."/>
            <person name="Falchi R."/>
            <person name="Lucas S."/>
            <person name="Mica E."/>
            <person name="Maldonado J."/>
            <person name="Lazzari B."/>
            <person name="Bielenberg D."/>
            <person name="Pirona R."/>
            <person name="Miculan M."/>
            <person name="Barakat A."/>
            <person name="Testolin R."/>
            <person name="Stella A."/>
            <person name="Tartarini S."/>
            <person name="Tonutti P."/>
            <person name="Arus P."/>
            <person name="Orellana A."/>
            <person name="Wells C."/>
            <person name="Main D."/>
            <person name="Vizzotto G."/>
            <person name="Silva H."/>
            <person name="Salamini F."/>
            <person name="Schmutz J."/>
            <person name="Morgante M."/>
            <person name="Rokhsar D.S."/>
        </authorList>
    </citation>
    <scope>NUCLEOTIDE SEQUENCE [LARGE SCALE GENOMIC DNA]</scope>
    <source>
        <strain evidence="5">cv. Nemared</strain>
    </source>
</reference>
<dbReference type="SMART" id="SM00248">
    <property type="entry name" value="ANK"/>
    <property type="match status" value="6"/>
</dbReference>
<keyword evidence="2" id="KW-0812">Transmembrane</keyword>
<sequence>MEDTEEMEEMEDIGKALRQIQEPYKWVMHGKWEPLKEFYKNHPAEVVQQLTTNNDTVLHVVAVAGRSDVLEFLIDLIEDPEDELYAFKVGNNYGNTILHEVAVSGNPEAAKKILMSEKNKVKDDSHISILRIQNRLGETPLYRAAAFGHTKLVKYLKKEVKRQQQQDIEHQQQDIEQQRLHIEQQQQDIEQQQQQDIEQQQQQDIKKQQQEKAMEYHFNRKHDNMSILQIAVISQHFETAFWLLKRYPNLANRKERNGLTCLQLLAQMPYAFEAKFRKSIWKMLIYKWIYPSTEHLESTINQPSQSGCSQNITRWRPIRDIFNEIKNQKFLSKLTRSLVKEDYSWSANATPNFNTFTLVCPKKSDDSPQKTSESTLKHAPLLIATCTGISKIVKKILDSDPQAVEMLDPATQQNILHMAIKYRRKAILHMVQKDKSITSRLADRIDINGDTILHHAAYVISYPVDAQGSIGPAFQLQKELRWMARVEKIMPCHYAMHQNNQGLTAQKLFEKGHADLLNSAKTWIKETAQSCSTVAALVATVAYAAAFTAPGGTDNYGVPVLRHSIFFVTFAVSDIISLILSLTSLCTFLSILTSPFEYKNFHRSLPFRLHLGFALLFFSLVATMLTFTAAVVLLIHHQKMWTTSLIYVVALLPVSVFGLSQFPLYGGFLQCVKYISKKTLQCVKYISKKTGETINQLHFQGNGR</sequence>
<gene>
    <name evidence="4" type="ORF">PRUPE_8G029400</name>
</gene>
<evidence type="ECO:0000313" key="4">
    <source>
        <dbReference type="EMBL" id="ONH90008.1"/>
    </source>
</evidence>
<dbReference type="STRING" id="3760.A0A251MS13"/>
<evidence type="ECO:0000256" key="1">
    <source>
        <dbReference type="SAM" id="MobiDB-lite"/>
    </source>
</evidence>
<feature type="region of interest" description="Disordered" evidence="1">
    <location>
        <begin position="182"/>
        <end position="212"/>
    </location>
</feature>
<evidence type="ECO:0000256" key="2">
    <source>
        <dbReference type="SAM" id="Phobius"/>
    </source>
</evidence>
<protein>
    <recommendedName>
        <fullName evidence="3">PGG domain-containing protein</fullName>
    </recommendedName>
</protein>
<dbReference type="PANTHER" id="PTHR24177:SF215">
    <property type="entry name" value="PGG DOMAIN-CONTAINING PROTEIN"/>
    <property type="match status" value="1"/>
</dbReference>
<dbReference type="SUPFAM" id="SSF48403">
    <property type="entry name" value="Ankyrin repeat"/>
    <property type="match status" value="1"/>
</dbReference>
<dbReference type="EMBL" id="CM007658">
    <property type="protein sequence ID" value="ONH90008.1"/>
    <property type="molecule type" value="Genomic_DNA"/>
</dbReference>
<organism evidence="4 5">
    <name type="scientific">Prunus persica</name>
    <name type="common">Peach</name>
    <name type="synonym">Amygdalus persica</name>
    <dbReference type="NCBI Taxonomy" id="3760"/>
    <lineage>
        <taxon>Eukaryota</taxon>
        <taxon>Viridiplantae</taxon>
        <taxon>Streptophyta</taxon>
        <taxon>Embryophyta</taxon>
        <taxon>Tracheophyta</taxon>
        <taxon>Spermatophyta</taxon>
        <taxon>Magnoliopsida</taxon>
        <taxon>eudicotyledons</taxon>
        <taxon>Gunneridae</taxon>
        <taxon>Pentapetalae</taxon>
        <taxon>rosids</taxon>
        <taxon>fabids</taxon>
        <taxon>Rosales</taxon>
        <taxon>Rosaceae</taxon>
        <taxon>Amygdaloideae</taxon>
        <taxon>Amygdaleae</taxon>
        <taxon>Prunus</taxon>
    </lineage>
</organism>